<dbReference type="EMBL" id="QRCM01000001">
    <property type="protein sequence ID" value="TXG89606.1"/>
    <property type="molecule type" value="Genomic_DNA"/>
</dbReference>
<evidence type="ECO:0000259" key="1">
    <source>
        <dbReference type="Pfam" id="PF13577"/>
    </source>
</evidence>
<feature type="domain" description="SnoaL-like" evidence="1">
    <location>
        <begin position="2"/>
        <end position="114"/>
    </location>
</feature>
<dbReference type="AlphaFoldDB" id="A0A6P2CEE2"/>
<reference evidence="2 3" key="1">
    <citation type="submission" date="2018-07" db="EMBL/GenBank/DDBJ databases">
        <title>Genome sequence of Rhodococcus rhodnii ATCC 35071 from Rhodnius prolixus.</title>
        <authorList>
            <person name="Patel V."/>
            <person name="Vogel K.J."/>
        </authorList>
    </citation>
    <scope>NUCLEOTIDE SEQUENCE [LARGE SCALE GENOMIC DNA]</scope>
    <source>
        <strain evidence="2 3">ATCC 35071</strain>
    </source>
</reference>
<sequence>MREEIVEALAEVASALDRRDWEALGASFTDDAEGYSASGRDAIVAVVRAHLGGCGPSQHLLGNHRIEIDGDTARSLTYGRVHHVAADGDAVYECFGEYDDRWVRSPGGWRLTRRVFTVSYELGDRAVLQPG</sequence>
<dbReference type="InterPro" id="IPR037401">
    <property type="entry name" value="SnoaL-like"/>
</dbReference>
<dbReference type="InterPro" id="IPR032710">
    <property type="entry name" value="NTF2-like_dom_sf"/>
</dbReference>
<proteinExistence type="predicted"/>
<dbReference type="SUPFAM" id="SSF54427">
    <property type="entry name" value="NTF2-like"/>
    <property type="match status" value="1"/>
</dbReference>
<dbReference type="Pfam" id="PF13577">
    <property type="entry name" value="SnoaL_4"/>
    <property type="match status" value="1"/>
</dbReference>
<evidence type="ECO:0000313" key="3">
    <source>
        <dbReference type="Proteomes" id="UP000471120"/>
    </source>
</evidence>
<dbReference type="RefSeq" id="WP_010840397.1">
    <property type="nucleotide sequence ID" value="NZ_QRCM01000001.1"/>
</dbReference>
<gene>
    <name evidence="2" type="ORF">DW322_04425</name>
</gene>
<comment type="caution">
    <text evidence="2">The sequence shown here is derived from an EMBL/GenBank/DDBJ whole genome shotgun (WGS) entry which is preliminary data.</text>
</comment>
<dbReference type="Gene3D" id="3.10.450.50">
    <property type="match status" value="1"/>
</dbReference>
<name>A0A6P2CEE2_9NOCA</name>
<organism evidence="2 3">
    <name type="scientific">Rhodococcus rhodnii</name>
    <dbReference type="NCBI Taxonomy" id="38312"/>
    <lineage>
        <taxon>Bacteria</taxon>
        <taxon>Bacillati</taxon>
        <taxon>Actinomycetota</taxon>
        <taxon>Actinomycetes</taxon>
        <taxon>Mycobacteriales</taxon>
        <taxon>Nocardiaceae</taxon>
        <taxon>Rhodococcus</taxon>
    </lineage>
</organism>
<dbReference type="CDD" id="cd00531">
    <property type="entry name" value="NTF2_like"/>
    <property type="match status" value="1"/>
</dbReference>
<evidence type="ECO:0000313" key="2">
    <source>
        <dbReference type="EMBL" id="TXG89606.1"/>
    </source>
</evidence>
<protein>
    <submittedName>
        <fullName evidence="2">Nuclear transport factor 2 family protein</fullName>
    </submittedName>
</protein>
<dbReference type="Proteomes" id="UP000471120">
    <property type="component" value="Unassembled WGS sequence"/>
</dbReference>
<accession>A0A6P2CEE2</accession>